<reference evidence="1 2" key="1">
    <citation type="submission" date="2014-01" db="EMBL/GenBank/DDBJ databases">
        <title>Actinotalea ferrariae CF5-4.</title>
        <authorList>
            <person name="Chen F."/>
            <person name="Li Y."/>
            <person name="Wang G."/>
        </authorList>
    </citation>
    <scope>NUCLEOTIDE SEQUENCE [LARGE SCALE GENOMIC DNA]</scope>
    <source>
        <strain evidence="1 2">CF5-4</strain>
    </source>
</reference>
<accession>A0A021VNV2</accession>
<dbReference type="Proteomes" id="UP000019753">
    <property type="component" value="Unassembled WGS sequence"/>
</dbReference>
<dbReference type="EMBL" id="AXCW01000170">
    <property type="protein sequence ID" value="EYR62788.1"/>
    <property type="molecule type" value="Genomic_DNA"/>
</dbReference>
<keyword evidence="2" id="KW-1185">Reference proteome</keyword>
<evidence type="ECO:0000313" key="1">
    <source>
        <dbReference type="EMBL" id="EYR62788.1"/>
    </source>
</evidence>
<sequence>MVPYTYELAETAQHSDNSEVRLAGAALARAADSLAIRLAQHLDTGEDDLPAVFTTYATRIGSRRSAGG</sequence>
<gene>
    <name evidence="1" type="ORF">N866_05330</name>
</gene>
<proteinExistence type="predicted"/>
<organism evidence="1 2">
    <name type="scientific">Actinotalea ferrariae CF5-4</name>
    <dbReference type="NCBI Taxonomy" id="948458"/>
    <lineage>
        <taxon>Bacteria</taxon>
        <taxon>Bacillati</taxon>
        <taxon>Actinomycetota</taxon>
        <taxon>Actinomycetes</taxon>
        <taxon>Micrococcales</taxon>
        <taxon>Cellulomonadaceae</taxon>
        <taxon>Actinotalea</taxon>
    </lineage>
</organism>
<name>A0A021VNV2_9CELL</name>
<dbReference type="AlphaFoldDB" id="A0A021VNV2"/>
<evidence type="ECO:0000313" key="2">
    <source>
        <dbReference type="Proteomes" id="UP000019753"/>
    </source>
</evidence>
<protein>
    <submittedName>
        <fullName evidence="1">Uncharacterized protein</fullName>
    </submittedName>
</protein>
<comment type="caution">
    <text evidence="1">The sequence shown here is derived from an EMBL/GenBank/DDBJ whole genome shotgun (WGS) entry which is preliminary data.</text>
</comment>